<reference evidence="1 2" key="1">
    <citation type="submission" date="2021-03" db="EMBL/GenBank/DDBJ databases">
        <authorList>
            <person name="King G.J."/>
            <person name="Bancroft I."/>
            <person name="Baten A."/>
            <person name="Bloomfield J."/>
            <person name="Borpatragohain P."/>
            <person name="He Z."/>
            <person name="Irish N."/>
            <person name="Irwin J."/>
            <person name="Liu K."/>
            <person name="Mauleon R.P."/>
            <person name="Moore J."/>
            <person name="Morris R."/>
            <person name="Ostergaard L."/>
            <person name="Wang B."/>
            <person name="Wells R."/>
        </authorList>
    </citation>
    <scope>NUCLEOTIDE SEQUENCE [LARGE SCALE GENOMIC DNA]</scope>
    <source>
        <strain evidence="1">R-o-18</strain>
        <tissue evidence="1">Leaf</tissue>
    </source>
</reference>
<sequence>MLTTSSPALLQQWSRLESQSHVEPIVSTSLFLCCCLPDIARWVIEPSSDYCGNKTIGPGMGYPLPS</sequence>
<evidence type="ECO:0000313" key="1">
    <source>
        <dbReference type="EMBL" id="KAG5381799.1"/>
    </source>
</evidence>
<gene>
    <name evidence="1" type="primary">A09g500720.1_BraROA</name>
    <name evidence="1" type="ORF">IGI04_033269</name>
</gene>
<keyword evidence="2" id="KW-1185">Reference proteome</keyword>
<accession>A0ABQ7L5D2</accession>
<dbReference type="Proteomes" id="UP000823674">
    <property type="component" value="Chromosome A09"/>
</dbReference>
<proteinExistence type="predicted"/>
<dbReference type="EMBL" id="JADBGQ010000008">
    <property type="protein sequence ID" value="KAG5381799.1"/>
    <property type="molecule type" value="Genomic_DNA"/>
</dbReference>
<comment type="caution">
    <text evidence="1">The sequence shown here is derived from an EMBL/GenBank/DDBJ whole genome shotgun (WGS) entry which is preliminary data.</text>
</comment>
<name>A0ABQ7L5D2_BRACM</name>
<evidence type="ECO:0000313" key="2">
    <source>
        <dbReference type="Proteomes" id="UP000823674"/>
    </source>
</evidence>
<organism evidence="1 2">
    <name type="scientific">Brassica rapa subsp. trilocularis</name>
    <dbReference type="NCBI Taxonomy" id="1813537"/>
    <lineage>
        <taxon>Eukaryota</taxon>
        <taxon>Viridiplantae</taxon>
        <taxon>Streptophyta</taxon>
        <taxon>Embryophyta</taxon>
        <taxon>Tracheophyta</taxon>
        <taxon>Spermatophyta</taxon>
        <taxon>Magnoliopsida</taxon>
        <taxon>eudicotyledons</taxon>
        <taxon>Gunneridae</taxon>
        <taxon>Pentapetalae</taxon>
        <taxon>rosids</taxon>
        <taxon>malvids</taxon>
        <taxon>Brassicales</taxon>
        <taxon>Brassicaceae</taxon>
        <taxon>Brassiceae</taxon>
        <taxon>Brassica</taxon>
    </lineage>
</organism>
<protein>
    <submittedName>
        <fullName evidence="1">Uncharacterized protein</fullName>
    </submittedName>
</protein>